<dbReference type="InterPro" id="IPR003346">
    <property type="entry name" value="Transposase_20"/>
</dbReference>
<reference evidence="3 11" key="3">
    <citation type="submission" date="2018-10" db="EMBL/GenBank/DDBJ databases">
        <title>Characterization and genome analysis of a novel bacterium Sphingobium yanoikuyae SJTF8 capable of degrading PAHs.</title>
        <authorList>
            <person name="Yin C."/>
            <person name="Xiong W."/>
            <person name="Liang R."/>
        </authorList>
    </citation>
    <scope>NUCLEOTIDE SEQUENCE [LARGE SCALE GENOMIC DNA]</scope>
    <source>
        <strain evidence="3 11">SJTF8</strain>
        <plasmid evidence="11">pf1</plasmid>
        <plasmid evidence="3">pF1</plasmid>
    </source>
</reference>
<evidence type="ECO:0000313" key="10">
    <source>
        <dbReference type="Proteomes" id="UP000077262"/>
    </source>
</evidence>
<reference evidence="4 9" key="1">
    <citation type="submission" date="2014-03" db="EMBL/GenBank/DDBJ databases">
        <title>Genome sequence of Sphingobium yanoikuyae B1.</title>
        <authorList>
            <person name="Gan H.M."/>
            <person name="Gan H.Y."/>
            <person name="Savka M.A."/>
        </authorList>
    </citation>
    <scope>NUCLEOTIDE SEQUENCE [LARGE SCALE GENOMIC DNA]</scope>
    <source>
        <strain evidence="4 9">B1</strain>
    </source>
</reference>
<evidence type="ECO:0000313" key="6">
    <source>
        <dbReference type="EMBL" id="OAH48024.1"/>
    </source>
</evidence>
<dbReference type="EMBL" id="JGVR01000041">
    <property type="protein sequence ID" value="KEZ15400.1"/>
    <property type="molecule type" value="Genomic_DNA"/>
</dbReference>
<dbReference type="EMBL" id="CP053024">
    <property type="protein sequence ID" value="QJR06211.1"/>
    <property type="molecule type" value="Genomic_DNA"/>
</dbReference>
<accession>A0A084EBQ8</accession>
<protein>
    <submittedName>
        <fullName evidence="3 4">Transposase</fullName>
    </submittedName>
</protein>
<dbReference type="PATRIC" id="fig|13690.10.peg.4590"/>
<evidence type="ECO:0000313" key="3">
    <source>
        <dbReference type="EMBL" id="AYO75586.1"/>
    </source>
</evidence>
<dbReference type="Proteomes" id="UP000280708">
    <property type="component" value="Plasmid pF1"/>
</dbReference>
<evidence type="ECO:0000313" key="5">
    <source>
        <dbReference type="EMBL" id="MDH2134828.1"/>
    </source>
</evidence>
<evidence type="ECO:0000313" key="7">
    <source>
        <dbReference type="EMBL" id="QJR04537.1"/>
    </source>
</evidence>
<dbReference type="Pfam" id="PF01548">
    <property type="entry name" value="DEDD_Tnp_IS110"/>
    <property type="match status" value="1"/>
</dbReference>
<dbReference type="EMBL" id="CP053021">
    <property type="protein sequence ID" value="QJR04537.1"/>
    <property type="molecule type" value="Genomic_DNA"/>
</dbReference>
<dbReference type="GO" id="GO:0003677">
    <property type="term" value="F:DNA binding"/>
    <property type="evidence" value="ECO:0007669"/>
    <property type="project" value="InterPro"/>
</dbReference>
<gene>
    <name evidence="6" type="ORF">AX777_16195</name>
    <name evidence="4" type="ORF">CP98_04458</name>
    <name evidence="3" type="ORF">EBF16_00875</name>
    <name evidence="7" type="ORF">HH800_21450</name>
    <name evidence="8" type="ORF">HH800_28670</name>
    <name evidence="5" type="ORF">N5J77_27215</name>
</gene>
<feature type="domain" description="Transposase IS110-like N-terminal" evidence="1">
    <location>
        <begin position="7"/>
        <end position="146"/>
    </location>
</feature>
<dbReference type="Proteomes" id="UP000502611">
    <property type="component" value="Plasmid p-C-Sy"/>
</dbReference>
<evidence type="ECO:0000259" key="1">
    <source>
        <dbReference type="Pfam" id="PF01548"/>
    </source>
</evidence>
<dbReference type="InterPro" id="IPR047650">
    <property type="entry name" value="Transpos_IS110"/>
</dbReference>
<dbReference type="Proteomes" id="UP000077262">
    <property type="component" value="Unassembled WGS sequence"/>
</dbReference>
<evidence type="ECO:0000313" key="11">
    <source>
        <dbReference type="Proteomes" id="UP000280708"/>
    </source>
</evidence>
<reference evidence="7 12" key="4">
    <citation type="submission" date="2020-04" db="EMBL/GenBank/DDBJ databases">
        <title>The Whole Genome Analysis of High salt-tolerant Sphingobium yanoikuyae YC-XJ2 with Aryl organophosphorus flame retardants (aryl-OPFRs)-degrading capacity and characteristics of Related phosphotriesterase.</title>
        <authorList>
            <person name="Li X."/>
        </authorList>
    </citation>
    <scope>NUCLEOTIDE SEQUENCE [LARGE SCALE GENOMIC DNA]</scope>
    <source>
        <strain evidence="7 12">YC-XJ2</strain>
        <plasmid evidence="8">p-C-Sy</plasmid>
        <plasmid evidence="12">p-c-sy</plasmid>
    </source>
</reference>
<organism evidence="4 9">
    <name type="scientific">Sphingobium yanoikuyae</name>
    <name type="common">Sphingomonas yanoikuyae</name>
    <dbReference type="NCBI Taxonomy" id="13690"/>
    <lineage>
        <taxon>Bacteria</taxon>
        <taxon>Pseudomonadati</taxon>
        <taxon>Pseudomonadota</taxon>
        <taxon>Alphaproteobacteria</taxon>
        <taxon>Sphingomonadales</taxon>
        <taxon>Sphingomonadaceae</taxon>
        <taxon>Sphingobium</taxon>
    </lineage>
</organism>
<evidence type="ECO:0000313" key="12">
    <source>
        <dbReference type="Proteomes" id="UP000502611"/>
    </source>
</evidence>
<proteinExistence type="predicted"/>
<geneLocation type="plasmid" evidence="8">
    <name>p-C-Sy</name>
</geneLocation>
<evidence type="ECO:0000259" key="2">
    <source>
        <dbReference type="Pfam" id="PF02371"/>
    </source>
</evidence>
<dbReference type="PANTHER" id="PTHR33055">
    <property type="entry name" value="TRANSPOSASE FOR INSERTION SEQUENCE ELEMENT IS1111A"/>
    <property type="match status" value="1"/>
</dbReference>
<geneLocation type="plasmid" evidence="12">
    <name>p-c-sy</name>
</geneLocation>
<geneLocation type="plasmid" evidence="3">
    <name>pF1</name>
</geneLocation>
<dbReference type="EMBL" id="CP033227">
    <property type="protein sequence ID" value="AYO75586.1"/>
    <property type="molecule type" value="Genomic_DNA"/>
</dbReference>
<evidence type="ECO:0000313" key="9">
    <source>
        <dbReference type="Proteomes" id="UP000028534"/>
    </source>
</evidence>
<dbReference type="EMBL" id="LSTR01000002">
    <property type="protein sequence ID" value="OAH48024.1"/>
    <property type="molecule type" value="Genomic_DNA"/>
</dbReference>
<dbReference type="RefSeq" id="WP_010338606.1">
    <property type="nucleotide sequence ID" value="NZ_CP033227.1"/>
</dbReference>
<dbReference type="InterPro" id="IPR002525">
    <property type="entry name" value="Transp_IS110-like_N"/>
</dbReference>
<dbReference type="Proteomes" id="UP000502611">
    <property type="component" value="Chromosome"/>
</dbReference>
<evidence type="ECO:0000313" key="4">
    <source>
        <dbReference type="EMBL" id="KEZ15400.1"/>
    </source>
</evidence>
<dbReference type="STRING" id="13690.AX777_16195"/>
<dbReference type="GO" id="GO:0006313">
    <property type="term" value="P:DNA transposition"/>
    <property type="evidence" value="ECO:0007669"/>
    <property type="project" value="InterPro"/>
</dbReference>
<sequence>MSEIVTIGLDIAKSVFQVHGVDAAGQVVVTRQLKRGQMLKFFAALPPVLIGIEACGTAHHWGRQLQNLGHDVKLIPPIYVKPYVKRQKNDAADAEAICEAVTRPTMRFVEIKSVDQQAGGVLHKTRALLIKQRTMMFNAVRSHLAEFGLVTGTGVAQVVRMVDRLAKGDELDLPELARETLGVLARHIQELQDKLTGIDKQLTRWHYRNDVSNILETIPGVGVITASALASMVTNAQSFRSARHFAAWLGLVPRQNSSGGKTRLGKITKGGNRYLRQLLVVGATSVLRHVRAGSVKGFEWAKALLDRRPPKVVAVALANKMARIAWVVMTRGVEYERKELAIAA</sequence>
<dbReference type="PANTHER" id="PTHR33055:SF3">
    <property type="entry name" value="PUTATIVE TRANSPOSASE FOR IS117-RELATED"/>
    <property type="match status" value="1"/>
</dbReference>
<dbReference type="NCBIfam" id="NF033542">
    <property type="entry name" value="transpos_IS110"/>
    <property type="match status" value="1"/>
</dbReference>
<dbReference type="Proteomes" id="UP001162318">
    <property type="component" value="Unassembled WGS sequence"/>
</dbReference>
<dbReference type="AlphaFoldDB" id="A0A084EBQ8"/>
<evidence type="ECO:0000313" key="8">
    <source>
        <dbReference type="EMBL" id="QJR06211.1"/>
    </source>
</evidence>
<dbReference type="OrthoDB" id="5289737at2"/>
<dbReference type="Pfam" id="PF02371">
    <property type="entry name" value="Transposase_20"/>
    <property type="match status" value="1"/>
</dbReference>
<geneLocation type="plasmid" evidence="11">
    <name>pf1</name>
</geneLocation>
<reference evidence="6 10" key="2">
    <citation type="submission" date="2016-02" db="EMBL/GenBank/DDBJ databases">
        <authorList>
            <person name="Wen L."/>
            <person name="He K."/>
            <person name="Yang H."/>
        </authorList>
    </citation>
    <scope>NUCLEOTIDE SEQUENCE [LARGE SCALE GENOMIC DNA]</scope>
    <source>
        <strain evidence="6 10">CD09_2</strain>
    </source>
</reference>
<dbReference type="GO" id="GO:0004803">
    <property type="term" value="F:transposase activity"/>
    <property type="evidence" value="ECO:0007669"/>
    <property type="project" value="InterPro"/>
</dbReference>
<keyword evidence="3" id="KW-0614">Plasmid</keyword>
<dbReference type="EMBL" id="JAOCKX010000071">
    <property type="protein sequence ID" value="MDH2134828.1"/>
    <property type="molecule type" value="Genomic_DNA"/>
</dbReference>
<dbReference type="eggNOG" id="COG3547">
    <property type="taxonomic scope" value="Bacteria"/>
</dbReference>
<feature type="domain" description="Transposase IS116/IS110/IS902 C-terminal" evidence="2">
    <location>
        <begin position="213"/>
        <end position="289"/>
    </location>
</feature>
<reference evidence="5" key="5">
    <citation type="submission" date="2022-09" db="EMBL/GenBank/DDBJ databases">
        <title>Intensive care unit water sources are persistently colonized with multi-drug resistant bacteria and are the site of extensive horizontal gene transfer of antibiotic resistance genes.</title>
        <authorList>
            <person name="Diorio-Toth L."/>
        </authorList>
    </citation>
    <scope>NUCLEOTIDE SEQUENCE</scope>
    <source>
        <strain evidence="5">GD03659</strain>
    </source>
</reference>
<dbReference type="Proteomes" id="UP000028534">
    <property type="component" value="Unassembled WGS sequence"/>
</dbReference>
<name>A0A084EBQ8_SPHYA</name>